<protein>
    <submittedName>
        <fullName evidence="1">Uncharacterized protein</fullName>
    </submittedName>
</protein>
<name>A0ABD2NU70_9CUCU</name>
<dbReference type="PANTHER" id="PTHR21583">
    <property type="entry name" value="ELYS PROTEIN"/>
    <property type="match status" value="1"/>
</dbReference>
<evidence type="ECO:0000313" key="2">
    <source>
        <dbReference type="Proteomes" id="UP001516400"/>
    </source>
</evidence>
<dbReference type="InterPro" id="IPR052620">
    <property type="entry name" value="ELYS/MEL-28_NucAsmblyFactor"/>
</dbReference>
<evidence type="ECO:0000313" key="1">
    <source>
        <dbReference type="EMBL" id="KAL3282175.1"/>
    </source>
</evidence>
<reference evidence="1 2" key="1">
    <citation type="journal article" date="2021" name="BMC Biol.">
        <title>Horizontally acquired antibacterial genes associated with adaptive radiation of ladybird beetles.</title>
        <authorList>
            <person name="Li H.S."/>
            <person name="Tang X.F."/>
            <person name="Huang Y.H."/>
            <person name="Xu Z.Y."/>
            <person name="Chen M.L."/>
            <person name="Du X.Y."/>
            <person name="Qiu B.Y."/>
            <person name="Chen P.T."/>
            <person name="Zhang W."/>
            <person name="Slipinski A."/>
            <person name="Escalona H.E."/>
            <person name="Waterhouse R.M."/>
            <person name="Zwick A."/>
            <person name="Pang H."/>
        </authorList>
    </citation>
    <scope>NUCLEOTIDE SEQUENCE [LARGE SCALE GENOMIC DNA]</scope>
    <source>
        <strain evidence="1">SYSU2018</strain>
    </source>
</reference>
<sequence length="166" mass="18256">MSFCVVKDSKFQQNALKFLLSTGSNEEPTGLFETFGGILSNLNYAWLVNGSKFVVVSCKRGNQVGSWDFVNTLHDNTSKILGVGEIHRSHGREPLLAISINCETNGGIICIFDFIGSKVIRAIHVVDQISYLHVIDVGQDLFNLSGPLQNFDGIFAVGTLEEMFIL</sequence>
<keyword evidence="2" id="KW-1185">Reference proteome</keyword>
<dbReference type="EMBL" id="JABFTP020000144">
    <property type="protein sequence ID" value="KAL3282175.1"/>
    <property type="molecule type" value="Genomic_DNA"/>
</dbReference>
<proteinExistence type="predicted"/>
<dbReference type="PANTHER" id="PTHR21583:SF8">
    <property type="entry name" value="PROTEIN ELYS"/>
    <property type="match status" value="1"/>
</dbReference>
<accession>A0ABD2NU70</accession>
<comment type="caution">
    <text evidence="1">The sequence shown here is derived from an EMBL/GenBank/DDBJ whole genome shotgun (WGS) entry which is preliminary data.</text>
</comment>
<gene>
    <name evidence="1" type="ORF">HHI36_005369</name>
</gene>
<organism evidence="1 2">
    <name type="scientific">Cryptolaemus montrouzieri</name>
    <dbReference type="NCBI Taxonomy" id="559131"/>
    <lineage>
        <taxon>Eukaryota</taxon>
        <taxon>Metazoa</taxon>
        <taxon>Ecdysozoa</taxon>
        <taxon>Arthropoda</taxon>
        <taxon>Hexapoda</taxon>
        <taxon>Insecta</taxon>
        <taxon>Pterygota</taxon>
        <taxon>Neoptera</taxon>
        <taxon>Endopterygota</taxon>
        <taxon>Coleoptera</taxon>
        <taxon>Polyphaga</taxon>
        <taxon>Cucujiformia</taxon>
        <taxon>Coccinelloidea</taxon>
        <taxon>Coccinellidae</taxon>
        <taxon>Scymninae</taxon>
        <taxon>Scymnini</taxon>
        <taxon>Cryptolaemus</taxon>
    </lineage>
</organism>
<dbReference type="Proteomes" id="UP001516400">
    <property type="component" value="Unassembled WGS sequence"/>
</dbReference>
<dbReference type="AlphaFoldDB" id="A0ABD2NU70"/>